<evidence type="ECO:0000256" key="4">
    <source>
        <dbReference type="ARBA" id="ARBA00022475"/>
    </source>
</evidence>
<dbReference type="GO" id="GO:0022857">
    <property type="term" value="F:transmembrane transporter activity"/>
    <property type="evidence" value="ECO:0007669"/>
    <property type="project" value="InterPro"/>
</dbReference>
<feature type="transmembrane region" description="Helical" evidence="8">
    <location>
        <begin position="39"/>
        <end position="60"/>
    </location>
</feature>
<keyword evidence="3" id="KW-0813">Transport</keyword>
<evidence type="ECO:0000256" key="2">
    <source>
        <dbReference type="ARBA" id="ARBA00007935"/>
    </source>
</evidence>
<dbReference type="PANTHER" id="PTHR30472:SF24">
    <property type="entry name" value="FERRIC ENTEROBACTIN TRANSPORT SYSTEM PERMEASE PROTEIN FEPG"/>
    <property type="match status" value="1"/>
</dbReference>
<proteinExistence type="inferred from homology"/>
<dbReference type="PANTHER" id="PTHR30472">
    <property type="entry name" value="FERRIC ENTEROBACTIN TRANSPORT SYSTEM PERMEASE PROTEIN"/>
    <property type="match status" value="1"/>
</dbReference>
<protein>
    <submittedName>
        <fullName evidence="9">Iron-enterobactin ABC transporter permease</fullName>
    </submittedName>
</protein>
<dbReference type="EMBL" id="CP029159">
    <property type="protein sequence ID" value="QKM66421.1"/>
    <property type="molecule type" value="Genomic_DNA"/>
</dbReference>
<gene>
    <name evidence="9" type="ORF">STSU_003815</name>
</gene>
<evidence type="ECO:0000256" key="5">
    <source>
        <dbReference type="ARBA" id="ARBA00022692"/>
    </source>
</evidence>
<dbReference type="GO" id="GO:0033214">
    <property type="term" value="P:siderophore-iron import into cell"/>
    <property type="evidence" value="ECO:0007669"/>
    <property type="project" value="TreeGrafter"/>
</dbReference>
<dbReference type="InterPro" id="IPR000522">
    <property type="entry name" value="ABC_transptr_permease_BtuC"/>
</dbReference>
<feature type="transmembrane region" description="Helical" evidence="8">
    <location>
        <begin position="174"/>
        <end position="197"/>
    </location>
</feature>
<dbReference type="InterPro" id="IPR037294">
    <property type="entry name" value="ABC_BtuC-like"/>
</dbReference>
<feature type="transmembrane region" description="Helical" evidence="8">
    <location>
        <begin position="93"/>
        <end position="111"/>
    </location>
</feature>
<evidence type="ECO:0000256" key="6">
    <source>
        <dbReference type="ARBA" id="ARBA00022989"/>
    </source>
</evidence>
<evidence type="ECO:0000256" key="8">
    <source>
        <dbReference type="SAM" id="Phobius"/>
    </source>
</evidence>
<dbReference type="SUPFAM" id="SSF81345">
    <property type="entry name" value="ABC transporter involved in vitamin B12 uptake, BtuC"/>
    <property type="match status" value="1"/>
</dbReference>
<name>A0A7G3UA69_STRT9</name>
<evidence type="ECO:0000313" key="10">
    <source>
        <dbReference type="Proteomes" id="UP000005940"/>
    </source>
</evidence>
<keyword evidence="4" id="KW-1003">Cell membrane</keyword>
<keyword evidence="5 8" id="KW-0812">Transmembrane</keyword>
<evidence type="ECO:0000256" key="1">
    <source>
        <dbReference type="ARBA" id="ARBA00004651"/>
    </source>
</evidence>
<evidence type="ECO:0000313" key="9">
    <source>
        <dbReference type="EMBL" id="QKM66421.1"/>
    </source>
</evidence>
<keyword evidence="6 8" id="KW-1133">Transmembrane helix</keyword>
<dbReference type="Pfam" id="PF01032">
    <property type="entry name" value="FecCD"/>
    <property type="match status" value="1"/>
</dbReference>
<comment type="similarity">
    <text evidence="2">Belongs to the binding-protein-dependent transport system permease family. FecCD subfamily.</text>
</comment>
<keyword evidence="10" id="KW-1185">Reference proteome</keyword>
<dbReference type="GO" id="GO:0005886">
    <property type="term" value="C:plasma membrane"/>
    <property type="evidence" value="ECO:0007669"/>
    <property type="project" value="UniProtKB-SubCell"/>
</dbReference>
<feature type="transmembrane region" description="Helical" evidence="8">
    <location>
        <begin position="147"/>
        <end position="167"/>
    </location>
</feature>
<dbReference type="AlphaFoldDB" id="A0A7G3UA69"/>
<dbReference type="Gene3D" id="1.10.3470.10">
    <property type="entry name" value="ABC transporter involved in vitamin B12 uptake, BtuC"/>
    <property type="match status" value="1"/>
</dbReference>
<keyword evidence="7 8" id="KW-0472">Membrane</keyword>
<feature type="transmembrane region" description="Helical" evidence="8">
    <location>
        <begin position="123"/>
        <end position="141"/>
    </location>
</feature>
<sequence length="360" mass="36530">MSAPAQRPGSPVRAALDVGRRRVVVGSDRLHAVLNVRSAVVVLVAAALIAVLAVVALALGDFPLTTAEVLGAFTGRTGGFARTVVLEWRLPRAASAVLFGAALGVAGAVFQTLTRNPLASPDIIGLANGSFTGMLVALLALGGSWPLLTAGSLIGGLLAALAIYLLAYRDGLQGFRFIVVGIGISAVLSSFNTWMLLRAELETALFASAWGAGTLNSVTVTTAVPAGLCVLVLLALMPFLTPSLHQLDLGDDAARATGVRVGRIRPAAIAVAVGLVSVVTAVAGPIAFVALAAPQIARGLTRSPGIPFGATGVVGAVLLLGSDLIAQHVLPLTVPVGVVTIVLGGAYLVRLLIHQARKQT</sequence>
<dbReference type="CDD" id="cd06550">
    <property type="entry name" value="TM_ABC_iron-siderophores_like"/>
    <property type="match status" value="1"/>
</dbReference>
<organism evidence="9 10">
    <name type="scientific">Streptomyces tsukubensis (strain DSM 42081 / NBRC 108919 / NRRL 18488 / 9993)</name>
    <dbReference type="NCBI Taxonomy" id="1114943"/>
    <lineage>
        <taxon>Bacteria</taxon>
        <taxon>Bacillati</taxon>
        <taxon>Actinomycetota</taxon>
        <taxon>Actinomycetes</taxon>
        <taxon>Kitasatosporales</taxon>
        <taxon>Streptomycetaceae</taxon>
        <taxon>Streptomyces</taxon>
    </lineage>
</organism>
<comment type="subcellular location">
    <subcellularLocation>
        <location evidence="1">Cell membrane</location>
        <topology evidence="1">Multi-pass membrane protein</topology>
    </subcellularLocation>
</comment>
<evidence type="ECO:0000256" key="3">
    <source>
        <dbReference type="ARBA" id="ARBA00022448"/>
    </source>
</evidence>
<evidence type="ECO:0000256" key="7">
    <source>
        <dbReference type="ARBA" id="ARBA00023136"/>
    </source>
</evidence>
<dbReference type="Proteomes" id="UP000005940">
    <property type="component" value="Chromosome"/>
</dbReference>
<accession>A0A7G3UA69</accession>
<feature type="transmembrane region" description="Helical" evidence="8">
    <location>
        <begin position="267"/>
        <end position="293"/>
    </location>
</feature>
<reference evidence="9 10" key="1">
    <citation type="journal article" date="2012" name="J. Bacteriol.">
        <title>Draft genome of Streptomyces tsukubaensis NRRL 18488, the producer of the clinically important immunosuppressant tacrolimus (FK506).</title>
        <authorList>
            <person name="Barreiro C."/>
            <person name="Prieto C."/>
            <person name="Sola-Landa A."/>
            <person name="Solera E."/>
            <person name="Martinez-Castro M."/>
            <person name="Perez-Redondo R."/>
            <person name="Garcia-Estrada C."/>
            <person name="Aparicio J.F."/>
            <person name="Fernandez-Martinez L.T."/>
            <person name="Santos-Aberturas J."/>
            <person name="Salehi-Najafabadi Z."/>
            <person name="Rodriguez-Garcia A."/>
            <person name="Tauch A."/>
            <person name="Martin J.F."/>
        </authorList>
    </citation>
    <scope>NUCLEOTIDE SEQUENCE [LARGE SCALE GENOMIC DNA]</scope>
    <source>
        <strain evidence="10">DSM 42081 / NBRC 108919 / NRRL 18488 / 9993</strain>
    </source>
</reference>
<feature type="transmembrane region" description="Helical" evidence="8">
    <location>
        <begin position="332"/>
        <end position="353"/>
    </location>
</feature>